<feature type="compositionally biased region" description="Low complexity" evidence="1">
    <location>
        <begin position="368"/>
        <end position="379"/>
    </location>
</feature>
<dbReference type="EMBL" id="CAJVPD010000044">
    <property type="protein sequence ID" value="CAG8263575.1"/>
    <property type="molecule type" value="Genomic_DNA"/>
</dbReference>
<dbReference type="OrthoDB" id="431497at2759"/>
<dbReference type="Proteomes" id="UP001152592">
    <property type="component" value="Unassembled WGS sequence"/>
</dbReference>
<feature type="region of interest" description="Disordered" evidence="1">
    <location>
        <begin position="822"/>
        <end position="846"/>
    </location>
</feature>
<feature type="compositionally biased region" description="Low complexity" evidence="1">
    <location>
        <begin position="229"/>
        <end position="247"/>
    </location>
</feature>
<evidence type="ECO:0000313" key="2">
    <source>
        <dbReference type="EMBL" id="CAG8263575.1"/>
    </source>
</evidence>
<accession>A0A9W4ID19</accession>
<gene>
    <name evidence="2" type="ORF">PSALAMII_LOCUS999</name>
</gene>
<feature type="region of interest" description="Disordered" evidence="1">
    <location>
        <begin position="190"/>
        <end position="247"/>
    </location>
</feature>
<reference evidence="2" key="1">
    <citation type="submission" date="2021-07" db="EMBL/GenBank/DDBJ databases">
        <authorList>
            <person name="Branca A.L. A."/>
        </authorList>
    </citation>
    <scope>NUCLEOTIDE SEQUENCE</scope>
</reference>
<protein>
    <submittedName>
        <fullName evidence="2">Uncharacterized protein</fullName>
    </submittedName>
</protein>
<feature type="compositionally biased region" description="Low complexity" evidence="1">
    <location>
        <begin position="193"/>
        <end position="216"/>
    </location>
</feature>
<feature type="region of interest" description="Disordered" evidence="1">
    <location>
        <begin position="56"/>
        <end position="123"/>
    </location>
</feature>
<organism evidence="2 3">
    <name type="scientific">Penicillium salamii</name>
    <dbReference type="NCBI Taxonomy" id="1612424"/>
    <lineage>
        <taxon>Eukaryota</taxon>
        <taxon>Fungi</taxon>
        <taxon>Dikarya</taxon>
        <taxon>Ascomycota</taxon>
        <taxon>Pezizomycotina</taxon>
        <taxon>Eurotiomycetes</taxon>
        <taxon>Eurotiomycetidae</taxon>
        <taxon>Eurotiales</taxon>
        <taxon>Aspergillaceae</taxon>
        <taxon>Penicillium</taxon>
    </lineage>
</organism>
<sequence length="846" mass="95109">MATTHGTATHLPAGPMAISAPLAGDDVEEYQKILNIKDQIFSGTHPRLTVPPHLVRKSGPANGKHVSVQAPQPQPTNTKAKAALDTPPVRDTTKTSYQKTDSTLNTNASSAPKPARVAPKPTSEINPIFLTKSDDLLRAEQQLQRQRLERALRDQVELQKKETRQRPAVQDTKPDFDVSEVFKQALEVVKPVSLSDPSESSGPGDDSFDDNSFYSSRAPDSPPVPQRKPSPAAVVPPTGPAVRAPVAYGDELQRLEALNPGSDLELQDAYLVADQRPSYSQKQASHQNAEASASRLRESHRMEIEDEPDYSPPAPAAPPIEYHDYSRGIGGAAGRQPREDIRYAEKPQDPREPASPAHVKVVRNHITSPAAPRPSRVSPLAMAKAPSVQQIRAERPEVGTVQLYSDPDSARGSPSAPVPNVVSRKRRRLREGDDGIRQAPHRRPNVEPAEAFIKEEPVSPPPFADDPSAIRSRHPQERPVYIDIASPQYAPVYESRGPPMREAVYEVDPYHEIAPEAGPQRTMSRLSVRRPIREDVDLRRVASVQYARQPDYSREYIEAQPRPIRAASHVVERPAQERVRYYEEAPSYPQHRYVPVDDMPPPSYREPYYEEAPPARIMAPPQRRIVVDEHGNQYYELLQAPRLQPMAPPPPPRPVSQMSKDVYEERLPQHHSASVRAPSVVQEPYSERRYVQEMPPPQPIYRRVASDYARPAPAQERQSYAAPYDGYEPYARSASVQVAEYLPPRHTVYVDERGVPQERVVRTASVRPPQPRYEEPHEVQRVGSVRPMAPAREPSVFMEERPMGEYVERPYYIRERRYYPGEGEEADRIPYDGATDPAQRAPQRYQ</sequence>
<proteinExistence type="predicted"/>
<comment type="caution">
    <text evidence="2">The sequence shown here is derived from an EMBL/GenBank/DDBJ whole genome shotgun (WGS) entry which is preliminary data.</text>
</comment>
<evidence type="ECO:0000256" key="1">
    <source>
        <dbReference type="SAM" id="MobiDB-lite"/>
    </source>
</evidence>
<feature type="compositionally biased region" description="Polar residues" evidence="1">
    <location>
        <begin position="69"/>
        <end position="79"/>
    </location>
</feature>
<feature type="compositionally biased region" description="Polar residues" evidence="1">
    <location>
        <begin position="277"/>
        <end position="291"/>
    </location>
</feature>
<name>A0A9W4ID19_9EURO</name>
<feature type="region of interest" description="Disordered" evidence="1">
    <location>
        <begin position="275"/>
        <end position="483"/>
    </location>
</feature>
<feature type="region of interest" description="Disordered" evidence="1">
    <location>
        <begin position="763"/>
        <end position="787"/>
    </location>
</feature>
<dbReference type="AlphaFoldDB" id="A0A9W4ID19"/>
<feature type="compositionally biased region" description="Polar residues" evidence="1">
    <location>
        <begin position="94"/>
        <end position="110"/>
    </location>
</feature>
<feature type="compositionally biased region" description="Basic and acidic residues" evidence="1">
    <location>
        <begin position="336"/>
        <end position="352"/>
    </location>
</feature>
<evidence type="ECO:0000313" key="3">
    <source>
        <dbReference type="Proteomes" id="UP001152592"/>
    </source>
</evidence>